<dbReference type="PANTHER" id="PTHR43464:SF19">
    <property type="entry name" value="UBIQUINONE BIOSYNTHESIS O-METHYLTRANSFERASE, MITOCHONDRIAL"/>
    <property type="match status" value="1"/>
</dbReference>
<reference evidence="6" key="1">
    <citation type="submission" date="2016-07" db="EMBL/GenBank/DDBJ databases">
        <title>Frankia sp. NRRL B-16219 Genome sequencing.</title>
        <authorList>
            <person name="Ghodhbane-Gtari F."/>
            <person name="Swanson E."/>
            <person name="Gueddou A."/>
            <person name="Louati M."/>
            <person name="Nouioui I."/>
            <person name="Hezbri K."/>
            <person name="Abebe-Akele F."/>
            <person name="Simpson S."/>
            <person name="Morris K."/>
            <person name="Thomas K."/>
            <person name="Gtari M."/>
            <person name="Tisa L.S."/>
        </authorList>
    </citation>
    <scope>NUCLEOTIDE SEQUENCE [LARGE SCALE GENOMIC DNA]</scope>
    <source>
        <strain evidence="6">NRRL B-16219</strain>
    </source>
</reference>
<evidence type="ECO:0000256" key="2">
    <source>
        <dbReference type="ARBA" id="ARBA00022679"/>
    </source>
</evidence>
<dbReference type="AlphaFoldDB" id="A0A1S1QPL5"/>
<dbReference type="PANTHER" id="PTHR43464">
    <property type="entry name" value="METHYLTRANSFERASE"/>
    <property type="match status" value="1"/>
</dbReference>
<dbReference type="InterPro" id="IPR041698">
    <property type="entry name" value="Methyltransf_25"/>
</dbReference>
<keyword evidence="2 5" id="KW-0808">Transferase</keyword>
<dbReference type="OrthoDB" id="9805171at2"/>
<keyword evidence="6" id="KW-1185">Reference proteome</keyword>
<dbReference type="InterPro" id="IPR029063">
    <property type="entry name" value="SAM-dependent_MTases_sf"/>
</dbReference>
<organism evidence="5 6">
    <name type="scientific">Parafrankia soli</name>
    <dbReference type="NCBI Taxonomy" id="2599596"/>
    <lineage>
        <taxon>Bacteria</taxon>
        <taxon>Bacillati</taxon>
        <taxon>Actinomycetota</taxon>
        <taxon>Actinomycetes</taxon>
        <taxon>Frankiales</taxon>
        <taxon>Frankiaceae</taxon>
        <taxon>Parafrankia</taxon>
    </lineage>
</organism>
<accession>A0A1S1QPL5</accession>
<dbReference type="RefSeq" id="WP_071062090.1">
    <property type="nucleotide sequence ID" value="NZ_MAXA01000125.1"/>
</dbReference>
<dbReference type="Pfam" id="PF13649">
    <property type="entry name" value="Methyltransf_25"/>
    <property type="match status" value="1"/>
</dbReference>
<keyword evidence="1 5" id="KW-0489">Methyltransferase</keyword>
<comment type="caution">
    <text evidence="5">The sequence shown here is derived from an EMBL/GenBank/DDBJ whole genome shotgun (WGS) entry which is preliminary data.</text>
</comment>
<dbReference type="Proteomes" id="UP000179769">
    <property type="component" value="Unassembled WGS sequence"/>
</dbReference>
<dbReference type="SUPFAM" id="SSF53335">
    <property type="entry name" value="S-adenosyl-L-methionine-dependent methyltransferases"/>
    <property type="match status" value="1"/>
</dbReference>
<evidence type="ECO:0000313" key="5">
    <source>
        <dbReference type="EMBL" id="OHV35519.1"/>
    </source>
</evidence>
<dbReference type="Gene3D" id="3.40.50.150">
    <property type="entry name" value="Vaccinia Virus protein VP39"/>
    <property type="match status" value="1"/>
</dbReference>
<proteinExistence type="predicted"/>
<sequence length="210" mass="22423">MAIANGPDGVPIPLRPRHPADFDAFYQGTPPWDIGRPQPAFEALAEAGLIRGRVLDVGCGTGEHALMAAGRGLEATGVDTAAAAIARADAKAADRGISARFLVWDALELVALDERFDTVLDCGLFHVFTDDDRARFIATLGATIASGGHYFMLCFNDQVPGETGPRRVSQHEIRAGFTDGWRVDSVEPAEIEITIGPSAIPSWLATITRL</sequence>
<dbReference type="EMBL" id="MAXA01000125">
    <property type="protein sequence ID" value="OHV35519.1"/>
    <property type="molecule type" value="Genomic_DNA"/>
</dbReference>
<feature type="domain" description="Methyltransferase" evidence="4">
    <location>
        <begin position="54"/>
        <end position="148"/>
    </location>
</feature>
<protein>
    <submittedName>
        <fullName evidence="5">SAM-dependent methyltransferase</fullName>
    </submittedName>
</protein>
<keyword evidence="3" id="KW-0949">S-adenosyl-L-methionine</keyword>
<dbReference type="GO" id="GO:0032259">
    <property type="term" value="P:methylation"/>
    <property type="evidence" value="ECO:0007669"/>
    <property type="project" value="UniProtKB-KW"/>
</dbReference>
<dbReference type="GO" id="GO:0008168">
    <property type="term" value="F:methyltransferase activity"/>
    <property type="evidence" value="ECO:0007669"/>
    <property type="project" value="UniProtKB-KW"/>
</dbReference>
<evidence type="ECO:0000256" key="1">
    <source>
        <dbReference type="ARBA" id="ARBA00022603"/>
    </source>
</evidence>
<name>A0A1S1QPL5_9ACTN</name>
<evidence type="ECO:0000256" key="3">
    <source>
        <dbReference type="ARBA" id="ARBA00022691"/>
    </source>
</evidence>
<evidence type="ECO:0000259" key="4">
    <source>
        <dbReference type="Pfam" id="PF13649"/>
    </source>
</evidence>
<gene>
    <name evidence="5" type="ORF">BBK14_14940</name>
</gene>
<evidence type="ECO:0000313" key="6">
    <source>
        <dbReference type="Proteomes" id="UP000179769"/>
    </source>
</evidence>
<dbReference type="CDD" id="cd02440">
    <property type="entry name" value="AdoMet_MTases"/>
    <property type="match status" value="1"/>
</dbReference>